<dbReference type="Gene3D" id="3.30.1150.10">
    <property type="match status" value="1"/>
</dbReference>
<feature type="chain" id="PRO_5046312790" evidence="1">
    <location>
        <begin position="19"/>
        <end position="111"/>
    </location>
</feature>
<keyword evidence="1" id="KW-0732">Signal</keyword>
<protein>
    <submittedName>
        <fullName evidence="3">Energy transducer TonB</fullName>
    </submittedName>
</protein>
<feature type="domain" description="TonB C-terminal" evidence="2">
    <location>
        <begin position="36"/>
        <end position="87"/>
    </location>
</feature>
<dbReference type="SUPFAM" id="SSF74653">
    <property type="entry name" value="TolA/TonB C-terminal domain"/>
    <property type="match status" value="1"/>
</dbReference>
<evidence type="ECO:0000313" key="4">
    <source>
        <dbReference type="Proteomes" id="UP001228581"/>
    </source>
</evidence>
<proteinExistence type="predicted"/>
<dbReference type="InterPro" id="IPR037682">
    <property type="entry name" value="TonB_C"/>
</dbReference>
<dbReference type="Pfam" id="PF03544">
    <property type="entry name" value="TonB_C"/>
    <property type="match status" value="1"/>
</dbReference>
<feature type="signal peptide" evidence="1">
    <location>
        <begin position="1"/>
        <end position="18"/>
    </location>
</feature>
<name>A0ABT7CDZ8_9BACT</name>
<organism evidence="3 4">
    <name type="scientific">Xanthocytophaga flava</name>
    <dbReference type="NCBI Taxonomy" id="3048013"/>
    <lineage>
        <taxon>Bacteria</taxon>
        <taxon>Pseudomonadati</taxon>
        <taxon>Bacteroidota</taxon>
        <taxon>Cytophagia</taxon>
        <taxon>Cytophagales</taxon>
        <taxon>Rhodocytophagaceae</taxon>
        <taxon>Xanthocytophaga</taxon>
    </lineage>
</organism>
<dbReference type="RefSeq" id="WP_313992151.1">
    <property type="nucleotide sequence ID" value="NZ_JASJOT010000001.1"/>
</dbReference>
<dbReference type="EMBL" id="JASJOT010000001">
    <property type="protein sequence ID" value="MDJ1491913.1"/>
    <property type="molecule type" value="Genomic_DNA"/>
</dbReference>
<reference evidence="3 4" key="1">
    <citation type="submission" date="2023-05" db="EMBL/GenBank/DDBJ databases">
        <authorList>
            <person name="Zhang X."/>
        </authorList>
    </citation>
    <scope>NUCLEOTIDE SEQUENCE [LARGE SCALE GENOMIC DNA]</scope>
    <source>
        <strain evidence="3 4">DM2B3-1</strain>
    </source>
</reference>
<sequence length="111" mass="12801">MKSWLIIGFLLMSFAAYAQQTNGKAVHDPPLPSLYIRYPKEAAQNNIQGVVKLQIEYDSCTITRITIIEGLGYGCNQEAIRFIKQQEGRRMHYTFLEKVKIVSIKFEMLDQ</sequence>
<evidence type="ECO:0000259" key="2">
    <source>
        <dbReference type="Pfam" id="PF03544"/>
    </source>
</evidence>
<keyword evidence="4" id="KW-1185">Reference proteome</keyword>
<comment type="caution">
    <text evidence="3">The sequence shown here is derived from an EMBL/GenBank/DDBJ whole genome shotgun (WGS) entry which is preliminary data.</text>
</comment>
<evidence type="ECO:0000313" key="3">
    <source>
        <dbReference type="EMBL" id="MDJ1491913.1"/>
    </source>
</evidence>
<dbReference type="Proteomes" id="UP001228581">
    <property type="component" value="Unassembled WGS sequence"/>
</dbReference>
<evidence type="ECO:0000256" key="1">
    <source>
        <dbReference type="SAM" id="SignalP"/>
    </source>
</evidence>
<gene>
    <name evidence="3" type="ORF">QNI19_03145</name>
</gene>
<accession>A0ABT7CDZ8</accession>